<protein>
    <submittedName>
        <fullName evidence="2">11614_t:CDS:1</fullName>
    </submittedName>
</protein>
<comment type="caution">
    <text evidence="2">The sequence shown here is derived from an EMBL/GenBank/DDBJ whole genome shotgun (WGS) entry which is preliminary data.</text>
</comment>
<dbReference type="SUPFAM" id="SSF51246">
    <property type="entry name" value="Rudiment single hybrid motif"/>
    <property type="match status" value="1"/>
</dbReference>
<dbReference type="OrthoDB" id="2433158at2759"/>
<dbReference type="GO" id="GO:0005739">
    <property type="term" value="C:mitochondrion"/>
    <property type="evidence" value="ECO:0007669"/>
    <property type="project" value="TreeGrafter"/>
</dbReference>
<dbReference type="GO" id="GO:0003989">
    <property type="term" value="F:acetyl-CoA carboxylase activity"/>
    <property type="evidence" value="ECO:0007669"/>
    <property type="project" value="InterPro"/>
</dbReference>
<dbReference type="Gene3D" id="3.30.470.20">
    <property type="entry name" value="ATP-grasp fold, B domain"/>
    <property type="match status" value="1"/>
</dbReference>
<evidence type="ECO:0000259" key="1">
    <source>
        <dbReference type="Pfam" id="PF21385"/>
    </source>
</evidence>
<keyword evidence="3" id="KW-1185">Reference proteome</keyword>
<name>A0A9W4X625_9GLOM</name>
<organism evidence="2 3">
    <name type="scientific">Funneliformis geosporum</name>
    <dbReference type="NCBI Taxonomy" id="1117311"/>
    <lineage>
        <taxon>Eukaryota</taxon>
        <taxon>Fungi</taxon>
        <taxon>Fungi incertae sedis</taxon>
        <taxon>Mucoromycota</taxon>
        <taxon>Glomeromycotina</taxon>
        <taxon>Glomeromycetes</taxon>
        <taxon>Glomerales</taxon>
        <taxon>Glomeraceae</taxon>
        <taxon>Funneliformis</taxon>
    </lineage>
</organism>
<dbReference type="InterPro" id="IPR049076">
    <property type="entry name" value="ACCA"/>
</dbReference>
<dbReference type="Proteomes" id="UP001153678">
    <property type="component" value="Unassembled WGS sequence"/>
</dbReference>
<gene>
    <name evidence="2" type="ORF">FWILDA_LOCUS13957</name>
</gene>
<evidence type="ECO:0000313" key="2">
    <source>
        <dbReference type="EMBL" id="CAI2189190.1"/>
    </source>
</evidence>
<evidence type="ECO:0000313" key="3">
    <source>
        <dbReference type="Proteomes" id="UP001153678"/>
    </source>
</evidence>
<dbReference type="PANTHER" id="PTHR45728:SF3">
    <property type="entry name" value="ACETYL-COA CARBOXYLASE"/>
    <property type="match status" value="1"/>
</dbReference>
<dbReference type="AlphaFoldDB" id="A0A9W4X625"/>
<dbReference type="Pfam" id="PF21385">
    <property type="entry name" value="ACCA_BT"/>
    <property type="match status" value="1"/>
</dbReference>
<sequence length="389" mass="44055">MAQLQIAIEIPLHQIRDIRVLHGLAPSGTSEIDFDFSDPESLQTQRRPAPKGHVIAVRITAENSDAGFKPSSGMVHELNFRSSTNNRQQSRKNMIVALKEFFTTGWLDENLTADKPDKIRDILLTVFIIDFIYEGVHYKCTATRSALDSYTLYLHRSHAYLPVKTTKSKGGDQLKTDGEGIKTIINGVNIKITIDYEVVIVQPPQLQITIYETNDEQEGQFRTDVSQFPPDSTKILSTPDGICIVAFVKEQQQSLFPEVESSEITLDKIIDDGTPQKKFGKPANKVVGMPSTKYQLQQSLEKSTGQVKFKSAASSDDIKEGENIIIMDKKYEFDFRIESKTKFNGFIDSYKLMFEKYPIVLIVNKKERLLGLHIVLDILQDNQTLKNIY</sequence>
<dbReference type="InterPro" id="IPR011054">
    <property type="entry name" value="Rudment_hybrid_motif"/>
</dbReference>
<accession>A0A9W4X625</accession>
<reference evidence="2" key="1">
    <citation type="submission" date="2022-08" db="EMBL/GenBank/DDBJ databases">
        <authorList>
            <person name="Kallberg Y."/>
            <person name="Tangrot J."/>
            <person name="Rosling A."/>
        </authorList>
    </citation>
    <scope>NUCLEOTIDE SEQUENCE</scope>
    <source>
        <strain evidence="2">Wild A</strain>
    </source>
</reference>
<feature type="domain" description="Acetyl-CoA carboxylase BT" evidence="1">
    <location>
        <begin position="120"/>
        <end position="180"/>
    </location>
</feature>
<dbReference type="InterPro" id="IPR049074">
    <property type="entry name" value="ACCA_BT"/>
</dbReference>
<dbReference type="GO" id="GO:0006633">
    <property type="term" value="P:fatty acid biosynthetic process"/>
    <property type="evidence" value="ECO:0007669"/>
    <property type="project" value="TreeGrafter"/>
</dbReference>
<dbReference type="EMBL" id="CAMKVN010005665">
    <property type="protein sequence ID" value="CAI2189190.1"/>
    <property type="molecule type" value="Genomic_DNA"/>
</dbReference>
<proteinExistence type="predicted"/>
<dbReference type="PANTHER" id="PTHR45728">
    <property type="entry name" value="ACETYL-COA CARBOXYLASE, ISOFORM A"/>
    <property type="match status" value="1"/>
</dbReference>